<name>A0A7X0C6Q8_9ACTN</name>
<proteinExistence type="predicted"/>
<dbReference type="EMBL" id="JACHJB010000002">
    <property type="protein sequence ID" value="MBB6348646.1"/>
    <property type="molecule type" value="Genomic_DNA"/>
</dbReference>
<protein>
    <submittedName>
        <fullName evidence="1">Uncharacterized protein</fullName>
    </submittedName>
</protein>
<dbReference type="AlphaFoldDB" id="A0A7X0C6Q8"/>
<evidence type="ECO:0000313" key="2">
    <source>
        <dbReference type="Proteomes" id="UP000583800"/>
    </source>
</evidence>
<keyword evidence="2" id="KW-1185">Reference proteome</keyword>
<accession>A0A7X0C6Q8</accession>
<organism evidence="1 2">
    <name type="scientific">Nonomuraea muscovyensis</name>
    <dbReference type="NCBI Taxonomy" id="1124761"/>
    <lineage>
        <taxon>Bacteria</taxon>
        <taxon>Bacillati</taxon>
        <taxon>Actinomycetota</taxon>
        <taxon>Actinomycetes</taxon>
        <taxon>Streptosporangiales</taxon>
        <taxon>Streptosporangiaceae</taxon>
        <taxon>Nonomuraea</taxon>
    </lineage>
</organism>
<evidence type="ECO:0000313" key="1">
    <source>
        <dbReference type="EMBL" id="MBB6348646.1"/>
    </source>
</evidence>
<comment type="caution">
    <text evidence="1">The sequence shown here is derived from an EMBL/GenBank/DDBJ whole genome shotgun (WGS) entry which is preliminary data.</text>
</comment>
<dbReference type="RefSeq" id="WP_357905907.1">
    <property type="nucleotide sequence ID" value="NZ_JBEZFK010000017.1"/>
</dbReference>
<gene>
    <name evidence="1" type="ORF">FHU36_005191</name>
</gene>
<sequence length="41" mass="4833">MLNELQIHGRDIARTVRTRWPVPAREAALFFDLFLLKRSHG</sequence>
<reference evidence="1 2" key="1">
    <citation type="submission" date="2020-08" db="EMBL/GenBank/DDBJ databases">
        <title>Sequencing the genomes of 1000 actinobacteria strains.</title>
        <authorList>
            <person name="Klenk H.-P."/>
        </authorList>
    </citation>
    <scope>NUCLEOTIDE SEQUENCE [LARGE SCALE GENOMIC DNA]</scope>
    <source>
        <strain evidence="1 2">DSM 45913</strain>
    </source>
</reference>
<dbReference type="Proteomes" id="UP000583800">
    <property type="component" value="Unassembled WGS sequence"/>
</dbReference>